<organism evidence="5 6">
    <name type="scientific">Sphingobium terrigena</name>
    <dbReference type="NCBI Taxonomy" id="2304063"/>
    <lineage>
        <taxon>Bacteria</taxon>
        <taxon>Pseudomonadati</taxon>
        <taxon>Pseudomonadota</taxon>
        <taxon>Alphaproteobacteria</taxon>
        <taxon>Sphingomonadales</taxon>
        <taxon>Sphingomonadaceae</taxon>
        <taxon>Sphingobium</taxon>
    </lineage>
</organism>
<dbReference type="GO" id="GO:0003677">
    <property type="term" value="F:DNA binding"/>
    <property type="evidence" value="ECO:0007669"/>
    <property type="project" value="UniProtKB-KW"/>
</dbReference>
<evidence type="ECO:0000256" key="1">
    <source>
        <dbReference type="ARBA" id="ARBA00023015"/>
    </source>
</evidence>
<sequence>MADIATLDLEAAADLLRALAHPVRLSLLRTLIDGERSVGEIEHLANVVQPGLSQQLGVLRKADLVHTRREAKLVFYRINQARIAEVSALLDAYAGTVAISRADAVAARLQAGGGAAMFARIAPRK</sequence>
<dbReference type="PANTHER" id="PTHR43132:SF2">
    <property type="entry name" value="ARSENICAL RESISTANCE OPERON REPRESSOR ARSR-RELATED"/>
    <property type="match status" value="1"/>
</dbReference>
<comment type="caution">
    <text evidence="5">The sequence shown here is derived from an EMBL/GenBank/DDBJ whole genome shotgun (WGS) entry which is preliminary data.</text>
</comment>
<keyword evidence="2" id="KW-0238">DNA-binding</keyword>
<dbReference type="Pfam" id="PF12840">
    <property type="entry name" value="HTH_20"/>
    <property type="match status" value="1"/>
</dbReference>
<dbReference type="CDD" id="cd00090">
    <property type="entry name" value="HTH_ARSR"/>
    <property type="match status" value="1"/>
</dbReference>
<keyword evidence="6" id="KW-1185">Reference proteome</keyword>
<dbReference type="PROSITE" id="PS50987">
    <property type="entry name" value="HTH_ARSR_2"/>
    <property type="match status" value="1"/>
</dbReference>
<keyword evidence="1" id="KW-0805">Transcription regulation</keyword>
<dbReference type="AlphaFoldDB" id="A0A418YLK7"/>
<dbReference type="PRINTS" id="PR00778">
    <property type="entry name" value="HTHARSR"/>
</dbReference>
<dbReference type="InterPro" id="IPR011991">
    <property type="entry name" value="ArsR-like_HTH"/>
</dbReference>
<evidence type="ECO:0000259" key="4">
    <source>
        <dbReference type="PROSITE" id="PS50987"/>
    </source>
</evidence>
<dbReference type="GO" id="GO:0003700">
    <property type="term" value="F:DNA-binding transcription factor activity"/>
    <property type="evidence" value="ECO:0007669"/>
    <property type="project" value="InterPro"/>
</dbReference>
<evidence type="ECO:0000313" key="6">
    <source>
        <dbReference type="Proteomes" id="UP000283469"/>
    </source>
</evidence>
<dbReference type="InterPro" id="IPR036388">
    <property type="entry name" value="WH-like_DNA-bd_sf"/>
</dbReference>
<dbReference type="SMART" id="SM00418">
    <property type="entry name" value="HTH_ARSR"/>
    <property type="match status" value="1"/>
</dbReference>
<evidence type="ECO:0000256" key="3">
    <source>
        <dbReference type="ARBA" id="ARBA00023163"/>
    </source>
</evidence>
<evidence type="ECO:0000313" key="5">
    <source>
        <dbReference type="EMBL" id="RJG51983.1"/>
    </source>
</evidence>
<proteinExistence type="predicted"/>
<evidence type="ECO:0000256" key="2">
    <source>
        <dbReference type="ARBA" id="ARBA00023125"/>
    </source>
</evidence>
<name>A0A418YLK7_9SPHN</name>
<dbReference type="OrthoDB" id="194599at2"/>
<feature type="domain" description="HTH arsR-type" evidence="4">
    <location>
        <begin position="4"/>
        <end position="98"/>
    </location>
</feature>
<dbReference type="Proteomes" id="UP000283469">
    <property type="component" value="Unassembled WGS sequence"/>
</dbReference>
<dbReference type="NCBIfam" id="NF033788">
    <property type="entry name" value="HTH_metalloreg"/>
    <property type="match status" value="1"/>
</dbReference>
<accession>A0A418YLK7</accession>
<dbReference type="SUPFAM" id="SSF46785">
    <property type="entry name" value="Winged helix' DNA-binding domain"/>
    <property type="match status" value="1"/>
</dbReference>
<dbReference type="Gene3D" id="1.10.10.10">
    <property type="entry name" value="Winged helix-like DNA-binding domain superfamily/Winged helix DNA-binding domain"/>
    <property type="match status" value="1"/>
</dbReference>
<protein>
    <submittedName>
        <fullName evidence="5">Transcriptional regulator</fullName>
    </submittedName>
</protein>
<reference evidence="5 6" key="1">
    <citation type="submission" date="2018-08" db="EMBL/GenBank/DDBJ databases">
        <title>Sphingobium sp. EO9.</title>
        <authorList>
            <person name="Park Y."/>
            <person name="Kim K.H."/>
            <person name="Jeon C.O."/>
        </authorList>
    </citation>
    <scope>NUCLEOTIDE SEQUENCE [LARGE SCALE GENOMIC DNA]</scope>
    <source>
        <strain evidence="5 6">EO9</strain>
    </source>
</reference>
<keyword evidence="3" id="KW-0804">Transcription</keyword>
<gene>
    <name evidence="5" type="ORF">D0Z70_22235</name>
</gene>
<dbReference type="InterPro" id="IPR051011">
    <property type="entry name" value="Metal_resp_trans_reg"/>
</dbReference>
<dbReference type="EMBL" id="QVRA01000037">
    <property type="protein sequence ID" value="RJG51983.1"/>
    <property type="molecule type" value="Genomic_DNA"/>
</dbReference>
<dbReference type="PANTHER" id="PTHR43132">
    <property type="entry name" value="ARSENICAL RESISTANCE OPERON REPRESSOR ARSR-RELATED"/>
    <property type="match status" value="1"/>
</dbReference>
<dbReference type="InterPro" id="IPR001845">
    <property type="entry name" value="HTH_ArsR_DNA-bd_dom"/>
</dbReference>
<dbReference type="InterPro" id="IPR036390">
    <property type="entry name" value="WH_DNA-bd_sf"/>
</dbReference>